<dbReference type="PANTHER" id="PTHR37296:SF1">
    <property type="entry name" value="CONSERVED VIRULENCE FACTOR B"/>
    <property type="match status" value="1"/>
</dbReference>
<dbReference type="Gene3D" id="2.40.50.140">
    <property type="entry name" value="Nucleic acid-binding proteins"/>
    <property type="match status" value="2"/>
</dbReference>
<name>A0A430KT14_9GAMM</name>
<dbReference type="InterPro" id="IPR040764">
    <property type="entry name" value="CvfB_WH"/>
</dbReference>
<sequence length="278" mass="32061">MAMIGRFNNLEVVKQVKFGVYLDGEELGEILLPQRYVPENTQPGDRLEVFIYRDSDDMLIATTETPKAQIGEFACLKVLDLNRTGAFFDWGLPKDLLVPFSEQKKTVEKDQEQIVYLYLDQETDRIAGSTKLNKFLDNYPHSYEKGQQVDLIIEEHTHIGYKAIINGQHWGVIYDDDVFKPIRYGQRMKGFIKLVRPDDKINLSLQQLGYGKTDDLGKRILHLLEDHDGFIAANDKTSPDEIKRLFSCSKKAFKLSIGRLYKERKIAIEENGIRLLTK</sequence>
<dbReference type="InterPro" id="IPR036388">
    <property type="entry name" value="WH-like_DNA-bd_sf"/>
</dbReference>
<dbReference type="InterPro" id="IPR012340">
    <property type="entry name" value="NA-bd_OB-fold"/>
</dbReference>
<dbReference type="PIRSF" id="PIRSF012524">
    <property type="entry name" value="YitL_S1"/>
    <property type="match status" value="1"/>
</dbReference>
<dbReference type="OrthoDB" id="9801597at2"/>
<dbReference type="PANTHER" id="PTHR37296">
    <property type="entry name" value="CONSERVED VIRULENCE FACTOR B"/>
    <property type="match status" value="1"/>
</dbReference>
<organism evidence="4 5">
    <name type="scientific">Amphritea opalescens</name>
    <dbReference type="NCBI Taxonomy" id="2490544"/>
    <lineage>
        <taxon>Bacteria</taxon>
        <taxon>Pseudomonadati</taxon>
        <taxon>Pseudomonadota</taxon>
        <taxon>Gammaproteobacteria</taxon>
        <taxon>Oceanospirillales</taxon>
        <taxon>Oceanospirillaceae</taxon>
        <taxon>Amphritea</taxon>
    </lineage>
</organism>
<dbReference type="InterPro" id="IPR014464">
    <property type="entry name" value="CvfB_fam"/>
</dbReference>
<gene>
    <name evidence="4" type="ORF">EH243_05930</name>
</gene>
<feature type="domain" description="Conserved virulence factor B first S1" evidence="2">
    <location>
        <begin position="70"/>
        <end position="127"/>
    </location>
</feature>
<reference evidence="4 5" key="1">
    <citation type="submission" date="2018-11" db="EMBL/GenBank/DDBJ databases">
        <title>The draft genome sequence of Amphritea opalescens ANRC-JH13T.</title>
        <authorList>
            <person name="Fang Z."/>
            <person name="Zhang Y."/>
            <person name="Han X."/>
        </authorList>
    </citation>
    <scope>NUCLEOTIDE SEQUENCE [LARGE SCALE GENOMIC DNA]</scope>
    <source>
        <strain evidence="4 5">ANRC-JH13</strain>
    </source>
</reference>
<dbReference type="Pfam" id="PF17783">
    <property type="entry name" value="WHD_CvfB"/>
    <property type="match status" value="1"/>
</dbReference>
<comment type="similarity">
    <text evidence="1">Belongs to the CvfB family.</text>
</comment>
<dbReference type="AlphaFoldDB" id="A0A430KT14"/>
<evidence type="ECO:0000259" key="3">
    <source>
        <dbReference type="Pfam" id="PF17783"/>
    </source>
</evidence>
<dbReference type="Proteomes" id="UP000283087">
    <property type="component" value="Unassembled WGS sequence"/>
</dbReference>
<evidence type="ECO:0000313" key="5">
    <source>
        <dbReference type="Proteomes" id="UP000283087"/>
    </source>
</evidence>
<evidence type="ECO:0000313" key="4">
    <source>
        <dbReference type="EMBL" id="RTE66620.1"/>
    </source>
</evidence>
<dbReference type="EMBL" id="RQXW01000004">
    <property type="protein sequence ID" value="RTE66620.1"/>
    <property type="molecule type" value="Genomic_DNA"/>
</dbReference>
<dbReference type="InterPro" id="IPR039566">
    <property type="entry name" value="CvfB_S1_st"/>
</dbReference>
<proteinExistence type="inferred from homology"/>
<dbReference type="Pfam" id="PF13509">
    <property type="entry name" value="S1_2"/>
    <property type="match status" value="2"/>
</dbReference>
<protein>
    <submittedName>
        <fullName evidence="4">GntR family transcriptional regulator</fullName>
    </submittedName>
</protein>
<comment type="caution">
    <text evidence="4">The sequence shown here is derived from an EMBL/GenBank/DDBJ whole genome shotgun (WGS) entry which is preliminary data.</text>
</comment>
<feature type="domain" description="Conserved virulence factor B-like winged helix" evidence="3">
    <location>
        <begin position="219"/>
        <end position="275"/>
    </location>
</feature>
<evidence type="ECO:0000256" key="1">
    <source>
        <dbReference type="PIRNR" id="PIRNR012524"/>
    </source>
</evidence>
<feature type="domain" description="Conserved virulence factor B first S1" evidence="2">
    <location>
        <begin position="4"/>
        <end position="63"/>
    </location>
</feature>
<keyword evidence="5" id="KW-1185">Reference proteome</keyword>
<accession>A0A430KT14</accession>
<evidence type="ECO:0000259" key="2">
    <source>
        <dbReference type="Pfam" id="PF13509"/>
    </source>
</evidence>
<dbReference type="Gene3D" id="1.10.10.10">
    <property type="entry name" value="Winged helix-like DNA-binding domain superfamily/Winged helix DNA-binding domain"/>
    <property type="match status" value="1"/>
</dbReference>
<dbReference type="RefSeq" id="WP_126157723.1">
    <property type="nucleotide sequence ID" value="NZ_RQXW01000004.1"/>
</dbReference>